<feature type="transmembrane region" description="Helical" evidence="1">
    <location>
        <begin position="185"/>
        <end position="202"/>
    </location>
</feature>
<dbReference type="GO" id="GO:0015293">
    <property type="term" value="F:symporter activity"/>
    <property type="evidence" value="ECO:0007669"/>
    <property type="project" value="InterPro"/>
</dbReference>
<name>A0A4Q9KMB3_PROTD</name>
<dbReference type="GO" id="GO:0005886">
    <property type="term" value="C:plasma membrane"/>
    <property type="evidence" value="ECO:0007669"/>
    <property type="project" value="TreeGrafter"/>
</dbReference>
<evidence type="ECO:0000313" key="3">
    <source>
        <dbReference type="Proteomes" id="UP000291933"/>
    </source>
</evidence>
<dbReference type="RefSeq" id="WP_131171349.1">
    <property type="nucleotide sequence ID" value="NZ_FXTL01000003.1"/>
</dbReference>
<dbReference type="EMBL" id="SDMR01000003">
    <property type="protein sequence ID" value="TBT95697.1"/>
    <property type="molecule type" value="Genomic_DNA"/>
</dbReference>
<feature type="transmembrane region" description="Helical" evidence="1">
    <location>
        <begin position="370"/>
        <end position="389"/>
    </location>
</feature>
<organism evidence="2 3">
    <name type="scientific">Propioniciclava tarda</name>
    <dbReference type="NCBI Taxonomy" id="433330"/>
    <lineage>
        <taxon>Bacteria</taxon>
        <taxon>Bacillati</taxon>
        <taxon>Actinomycetota</taxon>
        <taxon>Actinomycetes</taxon>
        <taxon>Propionibacteriales</taxon>
        <taxon>Propionibacteriaceae</taxon>
        <taxon>Propioniciclava</taxon>
    </lineage>
</organism>
<feature type="transmembrane region" description="Helical" evidence="1">
    <location>
        <begin position="316"/>
        <end position="335"/>
    </location>
</feature>
<dbReference type="SUPFAM" id="SSF103473">
    <property type="entry name" value="MFS general substrate transporter"/>
    <property type="match status" value="1"/>
</dbReference>
<dbReference type="GO" id="GO:0006814">
    <property type="term" value="P:sodium ion transport"/>
    <property type="evidence" value="ECO:0007669"/>
    <property type="project" value="InterPro"/>
</dbReference>
<protein>
    <submittedName>
        <fullName evidence="2">MFS transporter</fullName>
    </submittedName>
</protein>
<feature type="transmembrane region" description="Helical" evidence="1">
    <location>
        <begin position="108"/>
        <end position="131"/>
    </location>
</feature>
<dbReference type="InterPro" id="IPR039672">
    <property type="entry name" value="MFS_2"/>
</dbReference>
<comment type="caution">
    <text evidence="2">The sequence shown here is derived from an EMBL/GenBank/DDBJ whole genome shotgun (WGS) entry which is preliminary data.</text>
</comment>
<keyword evidence="1" id="KW-0812">Transmembrane</keyword>
<proteinExistence type="predicted"/>
<reference evidence="2 3" key="1">
    <citation type="submission" date="2019-01" db="EMBL/GenBank/DDBJ databases">
        <title>Lactibacter flavus gen. nov., sp. nov., a novel bacterium of the family Propionibacteriaceae isolated from raw milk and dairy products.</title>
        <authorList>
            <person name="Huptas C."/>
            <person name="Wenning M."/>
            <person name="Breitenwieser F."/>
            <person name="Doll E."/>
            <person name="Von Neubeck M."/>
            <person name="Busse H.-J."/>
            <person name="Scherer S."/>
        </authorList>
    </citation>
    <scope>NUCLEOTIDE SEQUENCE [LARGE SCALE GENOMIC DNA]</scope>
    <source>
        <strain evidence="2 3">DSM 22130</strain>
    </source>
</reference>
<feature type="transmembrane region" description="Helical" evidence="1">
    <location>
        <begin position="229"/>
        <end position="257"/>
    </location>
</feature>
<dbReference type="InterPro" id="IPR001927">
    <property type="entry name" value="Na/Gal_symport"/>
</dbReference>
<feature type="transmembrane region" description="Helical" evidence="1">
    <location>
        <begin position="152"/>
        <end position="173"/>
    </location>
</feature>
<dbReference type="InterPro" id="IPR036259">
    <property type="entry name" value="MFS_trans_sf"/>
</dbReference>
<sequence length="445" mass="46559">MNGRQRLGFAMAGFGQNLLHNTVNLYLLVYLVQGLGLSAAGIGVATAIVTAIKVWDAVANLGAGVLVDRTRTRWGRLRPYVLGLALPIGVLGIALFSAPDASEGVRLVYFGVVFALYVTLYTLADVPYWALTAATATDDRDRTLTIAWARTAGTVALAIVTIVGTPLATALGGEGHTNAAGWQRLAIIAAVTGMGLFTLAFVSTKERLDPTPPTPLRESLRFFVADKMLFVMLASGTAAFGRNILAVGGALMALVIFGDEKLFTPLGAALIGGMVVAIMLTPVLLRFTTRKRLTIISTLASGLLFIALWAVGYGNLGLVVALFLANGFAIGVFMVTQTAMVGDVADYGEVLTGVRHDGVCFAGLTFISKLGTALAIVLFGSVVAAVGYHKGVDVTPAMRDGIWAVCTLVPAASCLVSLLPLAVYRVPEADLPRMLAERRAGSAAS</sequence>
<evidence type="ECO:0000313" key="2">
    <source>
        <dbReference type="EMBL" id="TBT95697.1"/>
    </source>
</evidence>
<evidence type="ECO:0000256" key="1">
    <source>
        <dbReference type="SAM" id="Phobius"/>
    </source>
</evidence>
<feature type="transmembrane region" description="Helical" evidence="1">
    <location>
        <begin position="263"/>
        <end position="285"/>
    </location>
</feature>
<dbReference type="PANTHER" id="PTHR11328:SF24">
    <property type="entry name" value="MAJOR FACILITATOR SUPERFAMILY (MFS) PROFILE DOMAIN-CONTAINING PROTEIN"/>
    <property type="match status" value="1"/>
</dbReference>
<dbReference type="AlphaFoldDB" id="A0A4Q9KMB3"/>
<keyword evidence="1" id="KW-1133">Transmembrane helix</keyword>
<dbReference type="GO" id="GO:0008643">
    <property type="term" value="P:carbohydrate transport"/>
    <property type="evidence" value="ECO:0007669"/>
    <property type="project" value="InterPro"/>
</dbReference>
<feature type="transmembrane region" description="Helical" evidence="1">
    <location>
        <begin position="292"/>
        <end position="310"/>
    </location>
</feature>
<dbReference type="Proteomes" id="UP000291933">
    <property type="component" value="Unassembled WGS sequence"/>
</dbReference>
<dbReference type="Pfam" id="PF13347">
    <property type="entry name" value="MFS_2"/>
    <property type="match status" value="1"/>
</dbReference>
<gene>
    <name evidence="2" type="ORF">ET996_04435</name>
</gene>
<dbReference type="OrthoDB" id="181905at2"/>
<dbReference type="PANTHER" id="PTHR11328">
    <property type="entry name" value="MAJOR FACILITATOR SUPERFAMILY DOMAIN-CONTAINING PROTEIN"/>
    <property type="match status" value="1"/>
</dbReference>
<accession>A0A4Q9KMB3</accession>
<keyword evidence="3" id="KW-1185">Reference proteome</keyword>
<dbReference type="Gene3D" id="1.20.1250.20">
    <property type="entry name" value="MFS general substrate transporter like domains"/>
    <property type="match status" value="2"/>
</dbReference>
<keyword evidence="1" id="KW-0472">Membrane</keyword>
<feature type="transmembrane region" description="Helical" evidence="1">
    <location>
        <begin position="79"/>
        <end position="96"/>
    </location>
</feature>
<feature type="transmembrane region" description="Helical" evidence="1">
    <location>
        <begin position="401"/>
        <end position="424"/>
    </location>
</feature>
<dbReference type="NCBIfam" id="TIGR00792">
    <property type="entry name" value="gph"/>
    <property type="match status" value="1"/>
</dbReference>